<keyword evidence="7" id="KW-1185">Reference proteome</keyword>
<dbReference type="InterPro" id="IPR000847">
    <property type="entry name" value="LysR_HTH_N"/>
</dbReference>
<dbReference type="Proteomes" id="UP001166293">
    <property type="component" value="Unassembled WGS sequence"/>
</dbReference>
<evidence type="ECO:0000256" key="2">
    <source>
        <dbReference type="ARBA" id="ARBA00023015"/>
    </source>
</evidence>
<sequence length="322" mass="35283">MNFKTFDLNLLRVLDALLTTHSTTQAARKLGLSQPAVSSALARLRLSLGDPLFVRHGRRIVPTENALRLQVPLRLLLDDAERMLCGTGHFDAANAQDRFRIAGSDFFAEMLMPALAADVAREAPGIRVQLVDLVPENFVETLERHQIDLALLPQTVLPAWVDSHVLFQSSFVVIARRGHPRLRAARITAGDVMPLDLFCDLGHVLFSPEGKLEGPGDAALSRVGRARRVVMTLPVFSGVYNTVAGSDTIALIPRQLAERVGARVGLDILLPPVPIDPAVISMVWHKRATTSPAHRWLRDKVHNATRCLDVPAARMVGSQVAQ</sequence>
<comment type="caution">
    <text evidence="6">The sequence shown here is derived from an EMBL/GenBank/DDBJ whole genome shotgun (WGS) entry which is preliminary data.</text>
</comment>
<keyword evidence="4" id="KW-0804">Transcription</keyword>
<dbReference type="InterPro" id="IPR005119">
    <property type="entry name" value="LysR_subst-bd"/>
</dbReference>
<evidence type="ECO:0000259" key="5">
    <source>
        <dbReference type="PROSITE" id="PS50931"/>
    </source>
</evidence>
<dbReference type="EMBL" id="JAHRWL010000001">
    <property type="protein sequence ID" value="MBV2359705.1"/>
    <property type="molecule type" value="Genomic_DNA"/>
</dbReference>
<protein>
    <submittedName>
        <fullName evidence="6">LysR family transcriptional regulator</fullName>
    </submittedName>
</protein>
<evidence type="ECO:0000256" key="1">
    <source>
        <dbReference type="ARBA" id="ARBA00009437"/>
    </source>
</evidence>
<dbReference type="Pfam" id="PF03466">
    <property type="entry name" value="LysR_substrate"/>
    <property type="match status" value="1"/>
</dbReference>
<keyword evidence="2" id="KW-0805">Transcription regulation</keyword>
<accession>A0ABS6N6R2</accession>
<reference evidence="6" key="1">
    <citation type="submission" date="2021-06" db="EMBL/GenBank/DDBJ databases">
        <title>Thalassococcus sp. CAU 1522 isolated from sea sand, Republic of Korea.</title>
        <authorList>
            <person name="Kim W."/>
        </authorList>
    </citation>
    <scope>NUCLEOTIDE SEQUENCE</scope>
    <source>
        <strain evidence="6">CAU 1522</strain>
    </source>
</reference>
<evidence type="ECO:0000313" key="6">
    <source>
        <dbReference type="EMBL" id="MBV2359705.1"/>
    </source>
</evidence>
<name>A0ABS6N6R2_9RHOB</name>
<dbReference type="InterPro" id="IPR037402">
    <property type="entry name" value="YidZ_PBP2"/>
</dbReference>
<proteinExistence type="inferred from homology"/>
<organism evidence="6 7">
    <name type="scientific">Thalassococcus arenae</name>
    <dbReference type="NCBI Taxonomy" id="2851652"/>
    <lineage>
        <taxon>Bacteria</taxon>
        <taxon>Pseudomonadati</taxon>
        <taxon>Pseudomonadota</taxon>
        <taxon>Alphaproteobacteria</taxon>
        <taxon>Rhodobacterales</taxon>
        <taxon>Roseobacteraceae</taxon>
        <taxon>Thalassococcus</taxon>
    </lineage>
</organism>
<keyword evidence="3" id="KW-0238">DNA-binding</keyword>
<dbReference type="CDD" id="cd08417">
    <property type="entry name" value="PBP2_Nitroaromatics_like"/>
    <property type="match status" value="1"/>
</dbReference>
<dbReference type="Pfam" id="PF00126">
    <property type="entry name" value="HTH_1"/>
    <property type="match status" value="1"/>
</dbReference>
<feature type="domain" description="HTH lysR-type" evidence="5">
    <location>
        <begin position="6"/>
        <end position="63"/>
    </location>
</feature>
<gene>
    <name evidence="6" type="ORF">KUH32_07960</name>
</gene>
<dbReference type="PANTHER" id="PTHR30118">
    <property type="entry name" value="HTH-TYPE TRANSCRIPTIONAL REGULATOR LEUO-RELATED"/>
    <property type="match status" value="1"/>
</dbReference>
<comment type="similarity">
    <text evidence="1">Belongs to the LysR transcriptional regulatory family.</text>
</comment>
<evidence type="ECO:0000313" key="7">
    <source>
        <dbReference type="Proteomes" id="UP001166293"/>
    </source>
</evidence>
<dbReference type="PANTHER" id="PTHR30118:SF6">
    <property type="entry name" value="HTH-TYPE TRANSCRIPTIONAL REGULATOR LEUO"/>
    <property type="match status" value="1"/>
</dbReference>
<dbReference type="PROSITE" id="PS50931">
    <property type="entry name" value="HTH_LYSR"/>
    <property type="match status" value="1"/>
</dbReference>
<dbReference type="RefSeq" id="WP_217777502.1">
    <property type="nucleotide sequence ID" value="NZ_JAHRWL010000001.1"/>
</dbReference>
<evidence type="ECO:0000256" key="4">
    <source>
        <dbReference type="ARBA" id="ARBA00023163"/>
    </source>
</evidence>
<dbReference type="InterPro" id="IPR050389">
    <property type="entry name" value="LysR-type_TF"/>
</dbReference>
<evidence type="ECO:0000256" key="3">
    <source>
        <dbReference type="ARBA" id="ARBA00023125"/>
    </source>
</evidence>